<evidence type="ECO:0000313" key="3">
    <source>
        <dbReference type="Proteomes" id="UP000032360"/>
    </source>
</evidence>
<dbReference type="GO" id="GO:0016491">
    <property type="term" value="F:oxidoreductase activity"/>
    <property type="evidence" value="ECO:0007669"/>
    <property type="project" value="UniProtKB-KW"/>
</dbReference>
<dbReference type="AlphaFoldDB" id="A0A0D8HCJ2"/>
<feature type="domain" description="Oxidoreductase molybdopterin-binding" evidence="1">
    <location>
        <begin position="64"/>
        <end position="209"/>
    </location>
</feature>
<keyword evidence="3" id="KW-1185">Reference proteome</keyword>
<keyword evidence="2" id="KW-0560">Oxidoreductase</keyword>
<dbReference type="SUPFAM" id="SSF56524">
    <property type="entry name" value="Oxidoreductase molybdopterin-binding domain"/>
    <property type="match status" value="1"/>
</dbReference>
<dbReference type="EC" id="1.8.-.-" evidence="2"/>
<comment type="caution">
    <text evidence="2">The sequence shown here is derived from an EMBL/GenBank/DDBJ whole genome shotgun (WGS) entry which is preliminary data.</text>
</comment>
<dbReference type="InterPro" id="IPR006311">
    <property type="entry name" value="TAT_signal"/>
</dbReference>
<reference evidence="2 3" key="1">
    <citation type="submission" date="2015-01" db="EMBL/GenBank/DDBJ databases">
        <title>Draft genome of the acidophilic iron oxidizer Acidithrix ferrooxidans strain Py-F3.</title>
        <authorList>
            <person name="Poehlein A."/>
            <person name="Eisen S."/>
            <person name="Schloemann M."/>
            <person name="Johnson B.D."/>
            <person name="Daniel R."/>
            <person name="Muehling M."/>
        </authorList>
    </citation>
    <scope>NUCLEOTIDE SEQUENCE [LARGE SCALE GENOMIC DNA]</scope>
    <source>
        <strain evidence="2 3">Py-F3</strain>
    </source>
</reference>
<name>A0A0D8HCJ2_9ACTN</name>
<dbReference type="STRING" id="1280514.AXFE_34770"/>
<protein>
    <submittedName>
        <fullName evidence="2">Sulfoxide reductase catalytic subunit YedY</fullName>
        <ecNumber evidence="2">1.8.-.-</ecNumber>
    </submittedName>
</protein>
<dbReference type="PROSITE" id="PS51318">
    <property type="entry name" value="TAT"/>
    <property type="match status" value="1"/>
</dbReference>
<proteinExistence type="predicted"/>
<dbReference type="InterPro" id="IPR036374">
    <property type="entry name" value="OxRdtase_Mopterin-bd_sf"/>
</dbReference>
<sequence length="223" mass="23845">MDMKTKTPSSNGASVPRRVFVGLSVGGVGLVVAGSGLKNLLGGSALAGIAGISGYQIYTVTNGFPTTNNSSFRLEVRGQVANNLTLSLENLAIMHTPDLVATFHCVTGWSVPNQRFGGVTLSKVIEMAQPASSAKYVNFRSFDGVYTESLPLNQAMSNGTMLVTHLDGVPLPLEHGGPLRLFVNKSYGYKSIKWLKDVELSNSPITGYWENYGYPADARIPQS</sequence>
<dbReference type="EMBL" id="JXYS01000133">
    <property type="protein sequence ID" value="KJF15685.1"/>
    <property type="molecule type" value="Genomic_DNA"/>
</dbReference>
<evidence type="ECO:0000313" key="2">
    <source>
        <dbReference type="EMBL" id="KJF15685.1"/>
    </source>
</evidence>
<gene>
    <name evidence="2" type="primary">yedY2</name>
    <name evidence="2" type="ORF">AXFE_34770</name>
</gene>
<dbReference type="InterPro" id="IPR000572">
    <property type="entry name" value="OxRdtase_Mopterin-bd_dom"/>
</dbReference>
<dbReference type="PATRIC" id="fig|1280514.3.peg.4670"/>
<dbReference type="Proteomes" id="UP000032360">
    <property type="component" value="Unassembled WGS sequence"/>
</dbReference>
<organism evidence="2 3">
    <name type="scientific">Acidithrix ferrooxidans</name>
    <dbReference type="NCBI Taxonomy" id="1280514"/>
    <lineage>
        <taxon>Bacteria</taxon>
        <taxon>Bacillati</taxon>
        <taxon>Actinomycetota</taxon>
        <taxon>Acidimicrobiia</taxon>
        <taxon>Acidimicrobiales</taxon>
        <taxon>Acidimicrobiaceae</taxon>
        <taxon>Acidithrix</taxon>
    </lineage>
</organism>
<dbReference type="PANTHER" id="PTHR43032">
    <property type="entry name" value="PROTEIN-METHIONINE-SULFOXIDE REDUCTASE"/>
    <property type="match status" value="1"/>
</dbReference>
<evidence type="ECO:0000259" key="1">
    <source>
        <dbReference type="Pfam" id="PF00174"/>
    </source>
</evidence>
<dbReference type="PANTHER" id="PTHR43032:SF4">
    <property type="entry name" value="OXIDOREDUCTASE MOLYBDOPTERIN-BINDING DOMAIN-CONTAINING PROTEIN"/>
    <property type="match status" value="1"/>
</dbReference>
<dbReference type="Pfam" id="PF00174">
    <property type="entry name" value="Oxidored_molyb"/>
    <property type="match status" value="1"/>
</dbReference>
<accession>A0A0D8HCJ2</accession>
<dbReference type="Gene3D" id="3.90.420.10">
    <property type="entry name" value="Oxidoreductase, molybdopterin-binding domain"/>
    <property type="match status" value="1"/>
</dbReference>